<keyword evidence="1" id="KW-0547">Nucleotide-binding</keyword>
<protein>
    <submittedName>
        <fullName evidence="2">Putative G-type lectin S-receptor-like serine/threonine-protein kinase</fullName>
    </submittedName>
</protein>
<dbReference type="Gene3D" id="1.10.510.10">
    <property type="entry name" value="Transferase(Phosphotransferase) domain 1"/>
    <property type="match status" value="1"/>
</dbReference>
<dbReference type="PANTHER" id="PTHR32444:SF238">
    <property type="entry name" value="APPLE DOMAIN-CONTAINING PROTEIN"/>
    <property type="match status" value="1"/>
</dbReference>
<dbReference type="EMBL" id="QGNW01000513">
    <property type="protein sequence ID" value="RVW68940.1"/>
    <property type="molecule type" value="Genomic_DNA"/>
</dbReference>
<sequence length="201" mass="23042">MLMWAFRNLHWDSVEFCECLPGFEPRFPEDWNLQDRSGGCVRKADLECVNESHANGERDQFLWCLTIWGGDLVNVEQLPDGDSNARSFYIKLAASELNKRGEDLLVFDFGNSSEDTSYELGETNRLWRGEKKEVDLPRFSFASASASTNNFSIENKLGEGGFGSVYKGWEELKNEVMLIAKLQHKNLVKFWDTASSGMRRY</sequence>
<dbReference type="SUPFAM" id="SSF56112">
    <property type="entry name" value="Protein kinase-like (PK-like)"/>
    <property type="match status" value="1"/>
</dbReference>
<dbReference type="PANTHER" id="PTHR32444">
    <property type="entry name" value="BULB-TYPE LECTIN DOMAIN-CONTAINING PROTEIN"/>
    <property type="match status" value="1"/>
</dbReference>
<evidence type="ECO:0000313" key="3">
    <source>
        <dbReference type="Proteomes" id="UP000288805"/>
    </source>
</evidence>
<keyword evidence="1" id="KW-0067">ATP-binding</keyword>
<reference evidence="2 3" key="1">
    <citation type="journal article" date="2018" name="PLoS Genet.">
        <title>Population sequencing reveals clonal diversity and ancestral inbreeding in the grapevine cultivar Chardonnay.</title>
        <authorList>
            <person name="Roach M.J."/>
            <person name="Johnson D.L."/>
            <person name="Bohlmann J."/>
            <person name="van Vuuren H.J."/>
            <person name="Jones S.J."/>
            <person name="Pretorius I.S."/>
            <person name="Schmidt S.A."/>
            <person name="Borneman A.R."/>
        </authorList>
    </citation>
    <scope>NUCLEOTIDE SEQUENCE [LARGE SCALE GENOMIC DNA]</scope>
    <source>
        <strain evidence="3">cv. Chardonnay</strain>
        <tissue evidence="2">Leaf</tissue>
    </source>
</reference>
<evidence type="ECO:0000256" key="1">
    <source>
        <dbReference type="PROSITE-ProRule" id="PRU10141"/>
    </source>
</evidence>
<dbReference type="Proteomes" id="UP000288805">
    <property type="component" value="Unassembled WGS sequence"/>
</dbReference>
<keyword evidence="2" id="KW-0808">Transferase</keyword>
<name>A0A438G9P9_VITVI</name>
<dbReference type="PROSITE" id="PS00107">
    <property type="entry name" value="PROTEIN_KINASE_ATP"/>
    <property type="match status" value="1"/>
</dbReference>
<proteinExistence type="predicted"/>
<dbReference type="GO" id="GO:0016301">
    <property type="term" value="F:kinase activity"/>
    <property type="evidence" value="ECO:0007669"/>
    <property type="project" value="UniProtKB-KW"/>
</dbReference>
<evidence type="ECO:0000313" key="2">
    <source>
        <dbReference type="EMBL" id="RVW68940.1"/>
    </source>
</evidence>
<keyword evidence="2" id="KW-0675">Receptor</keyword>
<feature type="binding site" evidence="1">
    <location>
        <position position="181"/>
    </location>
    <ligand>
        <name>ATP</name>
        <dbReference type="ChEBI" id="CHEBI:30616"/>
    </ligand>
</feature>
<dbReference type="GO" id="GO:0005524">
    <property type="term" value="F:ATP binding"/>
    <property type="evidence" value="ECO:0007669"/>
    <property type="project" value="UniProtKB-UniRule"/>
</dbReference>
<comment type="caution">
    <text evidence="2">The sequence shown here is derived from an EMBL/GenBank/DDBJ whole genome shotgun (WGS) entry which is preliminary data.</text>
</comment>
<dbReference type="InterPro" id="IPR017441">
    <property type="entry name" value="Protein_kinase_ATP_BS"/>
</dbReference>
<dbReference type="GO" id="GO:0030246">
    <property type="term" value="F:carbohydrate binding"/>
    <property type="evidence" value="ECO:0007669"/>
    <property type="project" value="UniProtKB-KW"/>
</dbReference>
<gene>
    <name evidence="2" type="primary">VvCHDp001270</name>
    <name evidence="2" type="ORF">CK203_057010</name>
</gene>
<keyword evidence="2" id="KW-0430">Lectin</keyword>
<accession>A0A438G9P9</accession>
<dbReference type="AlphaFoldDB" id="A0A438G9P9"/>
<dbReference type="InterPro" id="IPR011009">
    <property type="entry name" value="Kinase-like_dom_sf"/>
</dbReference>
<keyword evidence="2" id="KW-0418">Kinase</keyword>
<organism evidence="2 3">
    <name type="scientific">Vitis vinifera</name>
    <name type="common">Grape</name>
    <dbReference type="NCBI Taxonomy" id="29760"/>
    <lineage>
        <taxon>Eukaryota</taxon>
        <taxon>Viridiplantae</taxon>
        <taxon>Streptophyta</taxon>
        <taxon>Embryophyta</taxon>
        <taxon>Tracheophyta</taxon>
        <taxon>Spermatophyta</taxon>
        <taxon>Magnoliopsida</taxon>
        <taxon>eudicotyledons</taxon>
        <taxon>Gunneridae</taxon>
        <taxon>Pentapetalae</taxon>
        <taxon>rosids</taxon>
        <taxon>Vitales</taxon>
        <taxon>Vitaceae</taxon>
        <taxon>Viteae</taxon>
        <taxon>Vitis</taxon>
    </lineage>
</organism>